<dbReference type="Pfam" id="PF00498">
    <property type="entry name" value="FHA"/>
    <property type="match status" value="1"/>
</dbReference>
<keyword evidence="1" id="KW-0175">Coiled coil</keyword>
<evidence type="ECO:0000256" key="3">
    <source>
        <dbReference type="SAM" id="Phobius"/>
    </source>
</evidence>
<dbReference type="Gene3D" id="2.60.200.20">
    <property type="match status" value="1"/>
</dbReference>
<feature type="compositionally biased region" description="Low complexity" evidence="2">
    <location>
        <begin position="41"/>
        <end position="62"/>
    </location>
</feature>
<proteinExistence type="predicted"/>
<evidence type="ECO:0000313" key="6">
    <source>
        <dbReference type="Proteomes" id="UP000663879"/>
    </source>
</evidence>
<sequence length="851" mass="97014">MTIVMEEDAFSSSLSSLSTLSPQSNYQALLSGRDSLNSSYLSNNSTTSPGVNSNQQSSPNSNTANPDCPYAIFIFRTNGNNSSELFEERRIMLDKSCKIGRSVAKIRPEPNNAIFDCKVLSRNHALLWEENGKFYIQDTKSSNGTFLNGNRLGKSNEDSPPYDLTSGDIIQFGVDVTENTKKVTHGCITVEVRLFHRNGVEAINKPAQQNNKVDVQTQELYQLALFLQEAMMREEILNQKLNSLQSFIDQAKQTSENGWLTLIQEDRLLSRIDCLEKQSNLNNKSITEDQFKKTINALREEKLKIEDSAKETIQKMIEEKIDSKKNLDELKAIHDIQTQECSQLNSLNEEFRSKILDLAAKNQDLLSQIESIQNELEDAKNKYNEKCSSAESEKTNLESQIAEYIDSEKKLTAQIELLIAEKDIQSKQLEGLLTKFEQTKQLNEFYLKKIETYEQDLESKENVKLEPIEQIKDENNPDLINSEDSDETDKKLTVKNEVLNDLSNNLVLGEGDLSTKDVVAIVLTNCLENLEDEKENLAISSDDKINQNDVNRAAESGIHEKSRIDSLNTELNKLNVEIEELKLKLEMEINSNLKLKNELGQIKDQSTEAIETDPNFDNLLKEKAAKLDELEKELEEKNSLIEKLLTSKKELLNLNLTNVLNLSKINDSFDTNVSNSTNLNLENEENKSCCFSNECYMSFTEHDQFKAQIQVIQLVAKQFLEDREVLEDKSAKKDTYFEQLEESCRKLEELREIIESKRTKNEISTYPDKDNDSKIKSLESRIRELQEQCDEYKSKLDTTGSVLEDLNEGYDNLSLRANIVSYFSMLPVSFLIIAILVAFYPILAKITVTDL</sequence>
<dbReference type="PROSITE" id="PS50006">
    <property type="entry name" value="FHA_DOMAIN"/>
    <property type="match status" value="1"/>
</dbReference>
<evidence type="ECO:0000313" key="5">
    <source>
        <dbReference type="EMBL" id="CAF0710403.1"/>
    </source>
</evidence>
<dbReference type="SUPFAM" id="SSF49879">
    <property type="entry name" value="SMAD/FHA domain"/>
    <property type="match status" value="1"/>
</dbReference>
<dbReference type="PANTHER" id="PTHR15715:SF37">
    <property type="entry name" value="LD47843P"/>
    <property type="match status" value="1"/>
</dbReference>
<protein>
    <recommendedName>
        <fullName evidence="4">FHA domain-containing protein</fullName>
    </recommendedName>
</protein>
<evidence type="ECO:0000256" key="1">
    <source>
        <dbReference type="SAM" id="Coils"/>
    </source>
</evidence>
<dbReference type="EMBL" id="CAJNOC010000056">
    <property type="protein sequence ID" value="CAF0710403.1"/>
    <property type="molecule type" value="Genomic_DNA"/>
</dbReference>
<organism evidence="5 6">
    <name type="scientific">Brachionus calyciflorus</name>
    <dbReference type="NCBI Taxonomy" id="104777"/>
    <lineage>
        <taxon>Eukaryota</taxon>
        <taxon>Metazoa</taxon>
        <taxon>Spiralia</taxon>
        <taxon>Gnathifera</taxon>
        <taxon>Rotifera</taxon>
        <taxon>Eurotatoria</taxon>
        <taxon>Monogononta</taxon>
        <taxon>Pseudotrocha</taxon>
        <taxon>Ploima</taxon>
        <taxon>Brachionidae</taxon>
        <taxon>Brachionus</taxon>
    </lineage>
</organism>
<feature type="region of interest" description="Disordered" evidence="2">
    <location>
        <begin position="41"/>
        <end position="63"/>
    </location>
</feature>
<name>A0A813M0D3_9BILA</name>
<dbReference type="CDD" id="cd22679">
    <property type="entry name" value="FHA_SLMAP"/>
    <property type="match status" value="1"/>
</dbReference>
<dbReference type="PANTHER" id="PTHR15715">
    <property type="entry name" value="CENTROSOMAL PROTEIN OF 170 KDA"/>
    <property type="match status" value="1"/>
</dbReference>
<gene>
    <name evidence="5" type="ORF">OXX778_LOCUS973</name>
</gene>
<feature type="coiled-coil region" evidence="1">
    <location>
        <begin position="737"/>
        <end position="802"/>
    </location>
</feature>
<dbReference type="InterPro" id="IPR008984">
    <property type="entry name" value="SMAD_FHA_dom_sf"/>
</dbReference>
<dbReference type="Proteomes" id="UP000663879">
    <property type="component" value="Unassembled WGS sequence"/>
</dbReference>
<dbReference type="InterPro" id="IPR000253">
    <property type="entry name" value="FHA_dom"/>
</dbReference>
<reference evidence="5" key="1">
    <citation type="submission" date="2021-02" db="EMBL/GenBank/DDBJ databases">
        <authorList>
            <person name="Nowell W R."/>
        </authorList>
    </citation>
    <scope>NUCLEOTIDE SEQUENCE</scope>
    <source>
        <strain evidence="5">Ploen Becks lab</strain>
    </source>
</reference>
<dbReference type="InterPro" id="IPR051176">
    <property type="entry name" value="Cent_Immune-Sig_Mod"/>
</dbReference>
<dbReference type="CDD" id="cd21911">
    <property type="entry name" value="CC1_SLMAP"/>
    <property type="match status" value="1"/>
</dbReference>
<accession>A0A813M0D3</accession>
<feature type="transmembrane region" description="Helical" evidence="3">
    <location>
        <begin position="822"/>
        <end position="843"/>
    </location>
</feature>
<dbReference type="SMART" id="SM00240">
    <property type="entry name" value="FHA"/>
    <property type="match status" value="1"/>
</dbReference>
<dbReference type="AlphaFoldDB" id="A0A813M0D3"/>
<keyword evidence="3" id="KW-0472">Membrane</keyword>
<evidence type="ECO:0000256" key="2">
    <source>
        <dbReference type="SAM" id="MobiDB-lite"/>
    </source>
</evidence>
<dbReference type="OrthoDB" id="687730at2759"/>
<feature type="domain" description="FHA" evidence="4">
    <location>
        <begin position="97"/>
        <end position="152"/>
    </location>
</feature>
<keyword evidence="3" id="KW-0812">Transmembrane</keyword>
<feature type="coiled-coil region" evidence="1">
    <location>
        <begin position="527"/>
        <end position="654"/>
    </location>
</feature>
<evidence type="ECO:0000259" key="4">
    <source>
        <dbReference type="PROSITE" id="PS50006"/>
    </source>
</evidence>
<feature type="coiled-coil region" evidence="1">
    <location>
        <begin position="295"/>
        <end position="463"/>
    </location>
</feature>
<feature type="region of interest" description="Disordered" evidence="2">
    <location>
        <begin position="468"/>
        <end position="488"/>
    </location>
</feature>
<keyword evidence="6" id="KW-1185">Reference proteome</keyword>
<keyword evidence="3" id="KW-1133">Transmembrane helix</keyword>
<comment type="caution">
    <text evidence="5">The sequence shown here is derived from an EMBL/GenBank/DDBJ whole genome shotgun (WGS) entry which is preliminary data.</text>
</comment>